<evidence type="ECO:0000259" key="1">
    <source>
        <dbReference type="Pfam" id="PF01370"/>
    </source>
</evidence>
<gene>
    <name evidence="2" type="ORF">DL764_002064</name>
</gene>
<protein>
    <recommendedName>
        <fullName evidence="1">NAD-dependent epimerase/dehydratase domain-containing protein</fullName>
    </recommendedName>
</protein>
<proteinExistence type="predicted"/>
<evidence type="ECO:0000313" key="3">
    <source>
        <dbReference type="Proteomes" id="UP000293360"/>
    </source>
</evidence>
<evidence type="ECO:0000313" key="2">
    <source>
        <dbReference type="EMBL" id="RYP08157.1"/>
    </source>
</evidence>
<dbReference type="InterPro" id="IPR051783">
    <property type="entry name" value="NAD(P)-dependent_oxidoreduct"/>
</dbReference>
<reference evidence="2 3" key="1">
    <citation type="submission" date="2018-06" db="EMBL/GenBank/DDBJ databases">
        <title>Complete Genomes of Monosporascus.</title>
        <authorList>
            <person name="Robinson A.J."/>
            <person name="Natvig D.O."/>
        </authorList>
    </citation>
    <scope>NUCLEOTIDE SEQUENCE [LARGE SCALE GENOMIC DNA]</scope>
    <source>
        <strain evidence="2 3">CBS 110550</strain>
    </source>
</reference>
<keyword evidence="3" id="KW-1185">Reference proteome</keyword>
<feature type="domain" description="NAD-dependent epimerase/dehydratase" evidence="1">
    <location>
        <begin position="28"/>
        <end position="132"/>
    </location>
</feature>
<accession>A0A4Q4TQD3</accession>
<dbReference type="AlphaFoldDB" id="A0A4Q4TQD3"/>
<dbReference type="OrthoDB" id="10262413at2759"/>
<dbReference type="PANTHER" id="PTHR48079:SF6">
    <property type="entry name" value="NAD(P)-BINDING DOMAIN-CONTAINING PROTEIN-RELATED"/>
    <property type="match status" value="1"/>
</dbReference>
<dbReference type="GO" id="GO:0004029">
    <property type="term" value="F:aldehyde dehydrogenase (NAD+) activity"/>
    <property type="evidence" value="ECO:0007669"/>
    <property type="project" value="TreeGrafter"/>
</dbReference>
<dbReference type="EMBL" id="QJNU01000071">
    <property type="protein sequence ID" value="RYP08157.1"/>
    <property type="molecule type" value="Genomic_DNA"/>
</dbReference>
<dbReference type="InterPro" id="IPR036291">
    <property type="entry name" value="NAD(P)-bd_dom_sf"/>
</dbReference>
<name>A0A4Q4TQD3_9PEZI</name>
<dbReference type="STRING" id="155417.A0A4Q4TQD3"/>
<dbReference type="SUPFAM" id="SSF51735">
    <property type="entry name" value="NAD(P)-binding Rossmann-fold domains"/>
    <property type="match status" value="1"/>
</dbReference>
<dbReference type="Gene3D" id="3.40.50.720">
    <property type="entry name" value="NAD(P)-binding Rossmann-like Domain"/>
    <property type="match status" value="1"/>
</dbReference>
<dbReference type="PANTHER" id="PTHR48079">
    <property type="entry name" value="PROTEIN YEEZ"/>
    <property type="match status" value="1"/>
</dbReference>
<organism evidence="2 3">
    <name type="scientific">Monosporascus ibericus</name>
    <dbReference type="NCBI Taxonomy" id="155417"/>
    <lineage>
        <taxon>Eukaryota</taxon>
        <taxon>Fungi</taxon>
        <taxon>Dikarya</taxon>
        <taxon>Ascomycota</taxon>
        <taxon>Pezizomycotina</taxon>
        <taxon>Sordariomycetes</taxon>
        <taxon>Xylariomycetidae</taxon>
        <taxon>Xylariales</taxon>
        <taxon>Xylariales incertae sedis</taxon>
        <taxon>Monosporascus</taxon>
    </lineage>
</organism>
<sequence length="250" mass="27826">MSDLIKVLLTGSTGYIGKYLESHVFSDKENIHAYEKYRESLHSYAQRAAEIAVVETGLATGVRTTVIMPPTIFGIGSGLFNRLSVQIPNVIQTALSRGRAIRIGDQNATLSHVHIDDLVTFYEMVLVRIVEGKEVPHGEKGILFTDGGEFVWTELYEGVAKALKKRGKLDTEELQTLSLKEAAEIFTGGDEYSVEAGFASHARTRGDIGREWGWEPRKTHSDFLNTFEIEVDAILKTGKVLNYTSHLKDH</sequence>
<dbReference type="GO" id="GO:0005737">
    <property type="term" value="C:cytoplasm"/>
    <property type="evidence" value="ECO:0007669"/>
    <property type="project" value="TreeGrafter"/>
</dbReference>
<comment type="caution">
    <text evidence="2">The sequence shown here is derived from an EMBL/GenBank/DDBJ whole genome shotgun (WGS) entry which is preliminary data.</text>
</comment>
<dbReference type="InterPro" id="IPR001509">
    <property type="entry name" value="Epimerase_deHydtase"/>
</dbReference>
<dbReference type="Proteomes" id="UP000293360">
    <property type="component" value="Unassembled WGS sequence"/>
</dbReference>
<dbReference type="Pfam" id="PF01370">
    <property type="entry name" value="Epimerase"/>
    <property type="match status" value="1"/>
</dbReference>